<evidence type="ECO:0000256" key="4">
    <source>
        <dbReference type="ARBA" id="ARBA00022692"/>
    </source>
</evidence>
<dbReference type="EMBL" id="SELH01000021">
    <property type="protein sequence ID" value="TWP27786.1"/>
    <property type="molecule type" value="Genomic_DNA"/>
</dbReference>
<evidence type="ECO:0000259" key="8">
    <source>
        <dbReference type="Pfam" id="PF02687"/>
    </source>
</evidence>
<dbReference type="Pfam" id="PF12704">
    <property type="entry name" value="MacB_PCD"/>
    <property type="match status" value="1"/>
</dbReference>
<comment type="similarity">
    <text evidence="2">Belongs to the ABC-4 integral membrane protein family. LolC/E subfamily.</text>
</comment>
<dbReference type="RefSeq" id="WP_146292748.1">
    <property type="nucleotide sequence ID" value="NZ_SELH01000021.1"/>
</dbReference>
<feature type="transmembrane region" description="Helical" evidence="7">
    <location>
        <begin position="367"/>
        <end position="387"/>
    </location>
</feature>
<evidence type="ECO:0000256" key="1">
    <source>
        <dbReference type="ARBA" id="ARBA00004651"/>
    </source>
</evidence>
<feature type="domain" description="MacB-like periplasmic core" evidence="9">
    <location>
        <begin position="29"/>
        <end position="244"/>
    </location>
</feature>
<evidence type="ECO:0000256" key="5">
    <source>
        <dbReference type="ARBA" id="ARBA00022989"/>
    </source>
</evidence>
<organism evidence="10 11">
    <name type="scientific">Apibacter muscae</name>
    <dbReference type="NCBI Taxonomy" id="2509004"/>
    <lineage>
        <taxon>Bacteria</taxon>
        <taxon>Pseudomonadati</taxon>
        <taxon>Bacteroidota</taxon>
        <taxon>Flavobacteriia</taxon>
        <taxon>Flavobacteriales</taxon>
        <taxon>Weeksellaceae</taxon>
        <taxon>Apibacter</taxon>
    </lineage>
</organism>
<evidence type="ECO:0000313" key="11">
    <source>
        <dbReference type="Proteomes" id="UP000319499"/>
    </source>
</evidence>
<proteinExistence type="inferred from homology"/>
<keyword evidence="6 7" id="KW-0472">Membrane</keyword>
<evidence type="ECO:0000256" key="3">
    <source>
        <dbReference type="ARBA" id="ARBA00022475"/>
    </source>
</evidence>
<feature type="transmembrane region" description="Helical" evidence="7">
    <location>
        <begin position="319"/>
        <end position="347"/>
    </location>
</feature>
<evidence type="ECO:0000313" key="10">
    <source>
        <dbReference type="EMBL" id="TWP27786.1"/>
    </source>
</evidence>
<dbReference type="InterPro" id="IPR003838">
    <property type="entry name" value="ABC3_permease_C"/>
</dbReference>
<name>A0A563DC45_9FLAO</name>
<dbReference type="InterPro" id="IPR025857">
    <property type="entry name" value="MacB_PCD"/>
</dbReference>
<evidence type="ECO:0000259" key="9">
    <source>
        <dbReference type="Pfam" id="PF12704"/>
    </source>
</evidence>
<accession>A0A563DC45</accession>
<evidence type="ECO:0000256" key="6">
    <source>
        <dbReference type="ARBA" id="ARBA00023136"/>
    </source>
</evidence>
<reference evidence="10 11" key="1">
    <citation type="submission" date="2019-02" db="EMBL/GenBank/DDBJ databases">
        <title>Apibacter muscae sp. nov.: a novel member of the house fly microbiota.</title>
        <authorList>
            <person name="Park R."/>
        </authorList>
    </citation>
    <scope>NUCLEOTIDE SEQUENCE [LARGE SCALE GENOMIC DNA]</scope>
    <source>
        <strain evidence="10 11">AL1</strain>
    </source>
</reference>
<feature type="transmembrane region" description="Helical" evidence="7">
    <location>
        <begin position="272"/>
        <end position="298"/>
    </location>
</feature>
<feature type="transmembrane region" description="Helical" evidence="7">
    <location>
        <begin position="21"/>
        <end position="47"/>
    </location>
</feature>
<comment type="subcellular location">
    <subcellularLocation>
        <location evidence="1">Cell membrane</location>
        <topology evidence="1">Multi-pass membrane protein</topology>
    </subcellularLocation>
</comment>
<evidence type="ECO:0000256" key="7">
    <source>
        <dbReference type="SAM" id="Phobius"/>
    </source>
</evidence>
<gene>
    <name evidence="10" type="ORF">ETU09_06740</name>
</gene>
<protein>
    <submittedName>
        <fullName evidence="10">ABC transporter permease</fullName>
    </submittedName>
</protein>
<feature type="domain" description="ABC3 transporter permease C-terminal" evidence="8">
    <location>
        <begin position="276"/>
        <end position="392"/>
    </location>
</feature>
<keyword evidence="4 7" id="KW-0812">Transmembrane</keyword>
<sequence length="395" mass="44496">MKNLSLHIAFRYFISKKSTQAVSIIMYTSLIAIAIATCAMFVILSVFSGLEHFNIKFFSDVNPSLKISPASGKTLNNIEKLNKILSTNPKVKSFTKVIEEKVYVHYNNKDEIAYLKGVDENFLNVIKLDTCFQAGKFPSSASDNEAAFGNALAYRLGLPINDQETASLYMPKPGKGLLKNTDEAFETTQVHMTGVFALNDQYENYIFVPLQVSQKLLNLSNNSAFSIEIKAQDKDISLLQEQLKKDLGSDYIILNRQEQDASFLKMMKIEQLFIYLIFILVIIIASFNLAGAIIIIILDKKNQSRSLISMGYTIQKLKNMFFVTGLIIAVFGVLIGIILGTLLTWVQSHFHLVMANAYMPFPIHFEFYNYVVVLGTTIVISTLVSYLSSRRLNFN</sequence>
<dbReference type="GO" id="GO:0098797">
    <property type="term" value="C:plasma membrane protein complex"/>
    <property type="evidence" value="ECO:0007669"/>
    <property type="project" value="TreeGrafter"/>
</dbReference>
<dbReference type="InterPro" id="IPR051447">
    <property type="entry name" value="Lipoprotein-release_system"/>
</dbReference>
<keyword evidence="5 7" id="KW-1133">Transmembrane helix</keyword>
<dbReference type="PANTHER" id="PTHR30489:SF0">
    <property type="entry name" value="LIPOPROTEIN-RELEASING SYSTEM TRANSMEMBRANE PROTEIN LOLE"/>
    <property type="match status" value="1"/>
</dbReference>
<keyword evidence="11" id="KW-1185">Reference proteome</keyword>
<keyword evidence="3" id="KW-1003">Cell membrane</keyword>
<dbReference type="AlphaFoldDB" id="A0A563DC45"/>
<dbReference type="PANTHER" id="PTHR30489">
    <property type="entry name" value="LIPOPROTEIN-RELEASING SYSTEM TRANSMEMBRANE PROTEIN LOLE"/>
    <property type="match status" value="1"/>
</dbReference>
<dbReference type="GO" id="GO:0044874">
    <property type="term" value="P:lipoprotein localization to outer membrane"/>
    <property type="evidence" value="ECO:0007669"/>
    <property type="project" value="TreeGrafter"/>
</dbReference>
<dbReference type="Proteomes" id="UP000319499">
    <property type="component" value="Unassembled WGS sequence"/>
</dbReference>
<dbReference type="Pfam" id="PF02687">
    <property type="entry name" value="FtsX"/>
    <property type="match status" value="1"/>
</dbReference>
<dbReference type="OrthoDB" id="1522724at2"/>
<comment type="caution">
    <text evidence="10">The sequence shown here is derived from an EMBL/GenBank/DDBJ whole genome shotgun (WGS) entry which is preliminary data.</text>
</comment>
<evidence type="ECO:0000256" key="2">
    <source>
        <dbReference type="ARBA" id="ARBA00005236"/>
    </source>
</evidence>